<feature type="region of interest" description="Disordered" evidence="9">
    <location>
        <begin position="471"/>
        <end position="533"/>
    </location>
</feature>
<dbReference type="InterPro" id="IPR003593">
    <property type="entry name" value="AAA+_ATPase"/>
</dbReference>
<accession>A0A1S4AI16</accession>
<dbReference type="PROSITE" id="PS00674">
    <property type="entry name" value="AAA"/>
    <property type="match status" value="1"/>
</dbReference>
<dbReference type="InterPro" id="IPR050747">
    <property type="entry name" value="Mitochondrial_chaperone_BCS1"/>
</dbReference>
<gene>
    <name evidence="12" type="primary">LOC107797936</name>
</gene>
<evidence type="ECO:0000256" key="4">
    <source>
        <dbReference type="ARBA" id="ARBA00022801"/>
    </source>
</evidence>
<evidence type="ECO:0000313" key="11">
    <source>
        <dbReference type="Proteomes" id="UP000790787"/>
    </source>
</evidence>
<dbReference type="GO" id="GO:0005524">
    <property type="term" value="F:ATP binding"/>
    <property type="evidence" value="ECO:0007669"/>
    <property type="project" value="UniProtKB-KW"/>
</dbReference>
<reference evidence="11" key="1">
    <citation type="journal article" date="2014" name="Nat. Commun.">
        <title>The tobacco genome sequence and its comparison with those of tomato and potato.</title>
        <authorList>
            <person name="Sierro N."/>
            <person name="Battey J.N."/>
            <person name="Ouadi S."/>
            <person name="Bakaher N."/>
            <person name="Bovet L."/>
            <person name="Willig A."/>
            <person name="Goepfert S."/>
            <person name="Peitsch M.C."/>
            <person name="Ivanov N.V."/>
        </authorList>
    </citation>
    <scope>NUCLEOTIDE SEQUENCE [LARGE SCALE GENOMIC DNA]</scope>
</reference>
<dbReference type="RefSeq" id="XP_016476345.1">
    <property type="nucleotide sequence ID" value="XM_016620859.2"/>
</dbReference>
<dbReference type="Gene3D" id="3.40.50.300">
    <property type="entry name" value="P-loop containing nucleotide triphosphate hydrolases"/>
    <property type="match status" value="1"/>
</dbReference>
<dbReference type="RefSeq" id="XP_016476345.1">
    <property type="nucleotide sequence ID" value="XM_016620859.1"/>
</dbReference>
<dbReference type="AlphaFoldDB" id="A0A1S4AI16"/>
<protein>
    <submittedName>
        <fullName evidence="12">AAA-ATPase At3g28580-like</fullName>
    </submittedName>
</protein>
<evidence type="ECO:0000256" key="5">
    <source>
        <dbReference type="ARBA" id="ARBA00022840"/>
    </source>
</evidence>
<dbReference type="Pfam" id="PF25568">
    <property type="entry name" value="AAA_lid_At3g28540"/>
    <property type="match status" value="1"/>
</dbReference>
<keyword evidence="3 8" id="KW-0547">Nucleotide-binding</keyword>
<organism evidence="11 12">
    <name type="scientific">Nicotiana tabacum</name>
    <name type="common">Common tobacco</name>
    <dbReference type="NCBI Taxonomy" id="4097"/>
    <lineage>
        <taxon>Eukaryota</taxon>
        <taxon>Viridiplantae</taxon>
        <taxon>Streptophyta</taxon>
        <taxon>Embryophyta</taxon>
        <taxon>Tracheophyta</taxon>
        <taxon>Spermatophyta</taxon>
        <taxon>Magnoliopsida</taxon>
        <taxon>eudicotyledons</taxon>
        <taxon>Gunneridae</taxon>
        <taxon>Pentapetalae</taxon>
        <taxon>asterids</taxon>
        <taxon>lamiids</taxon>
        <taxon>Solanales</taxon>
        <taxon>Solanaceae</taxon>
        <taxon>Nicotianoideae</taxon>
        <taxon>Nicotianeae</taxon>
        <taxon>Nicotiana</taxon>
    </lineage>
</organism>
<evidence type="ECO:0000259" key="10">
    <source>
        <dbReference type="SMART" id="SM00382"/>
    </source>
</evidence>
<keyword evidence="5 8" id="KW-0067">ATP-binding</keyword>
<feature type="domain" description="AAA+ ATPase" evidence="10">
    <location>
        <begin position="245"/>
        <end position="403"/>
    </location>
</feature>
<comment type="similarity">
    <text evidence="2">Belongs to the AAA ATPase family. BCS1 subfamily.</text>
</comment>
<comment type="cofactor">
    <cofactor evidence="1">
        <name>Mg(2+)</name>
        <dbReference type="ChEBI" id="CHEBI:18420"/>
    </cofactor>
</comment>
<evidence type="ECO:0000256" key="2">
    <source>
        <dbReference type="ARBA" id="ARBA00007448"/>
    </source>
</evidence>
<evidence type="ECO:0000256" key="1">
    <source>
        <dbReference type="ARBA" id="ARBA00001946"/>
    </source>
</evidence>
<comment type="catalytic activity">
    <reaction evidence="7">
        <text>ATP + H2O = ADP + phosphate + H(+)</text>
        <dbReference type="Rhea" id="RHEA:13065"/>
        <dbReference type="ChEBI" id="CHEBI:15377"/>
        <dbReference type="ChEBI" id="CHEBI:15378"/>
        <dbReference type="ChEBI" id="CHEBI:30616"/>
        <dbReference type="ChEBI" id="CHEBI:43474"/>
        <dbReference type="ChEBI" id="CHEBI:456216"/>
    </reaction>
</comment>
<keyword evidence="4" id="KW-0378">Hydrolase</keyword>
<dbReference type="InterPro" id="IPR058017">
    <property type="entry name" value="At3g28540-like_C"/>
</dbReference>
<dbReference type="KEGG" id="nta:107797936"/>
<evidence type="ECO:0000256" key="6">
    <source>
        <dbReference type="ARBA" id="ARBA00022842"/>
    </source>
</evidence>
<dbReference type="InterPro" id="IPR003959">
    <property type="entry name" value="ATPase_AAA_core"/>
</dbReference>
<dbReference type="GO" id="GO:0006950">
    <property type="term" value="P:response to stress"/>
    <property type="evidence" value="ECO:0007669"/>
    <property type="project" value="UniProtKB-ARBA"/>
</dbReference>
<feature type="compositionally biased region" description="Basic and acidic residues" evidence="9">
    <location>
        <begin position="522"/>
        <end position="533"/>
    </location>
</feature>
<evidence type="ECO:0000256" key="8">
    <source>
        <dbReference type="RuleBase" id="RU003651"/>
    </source>
</evidence>
<dbReference type="InterPro" id="IPR003960">
    <property type="entry name" value="ATPase_AAA_CS"/>
</dbReference>
<evidence type="ECO:0000256" key="7">
    <source>
        <dbReference type="ARBA" id="ARBA00049360"/>
    </source>
</evidence>
<dbReference type="InterPro" id="IPR027417">
    <property type="entry name" value="P-loop_NTPase"/>
</dbReference>
<dbReference type="GeneID" id="107797936"/>
<dbReference type="Pfam" id="PF00004">
    <property type="entry name" value="AAA"/>
    <property type="match status" value="2"/>
</dbReference>
<dbReference type="GO" id="GO:0016887">
    <property type="term" value="F:ATP hydrolysis activity"/>
    <property type="evidence" value="ECO:0007669"/>
    <property type="project" value="InterPro"/>
</dbReference>
<dbReference type="FunFam" id="3.40.50.300:FF:001122">
    <property type="entry name" value="AAA-ATPase ASD, mitochondrial"/>
    <property type="match status" value="1"/>
</dbReference>
<dbReference type="OMA" id="PMRRNEE"/>
<dbReference type="SMART" id="SM00382">
    <property type="entry name" value="AAA"/>
    <property type="match status" value="1"/>
</dbReference>
<dbReference type="SMR" id="A0A1S4AI16"/>
<keyword evidence="11" id="KW-1185">Reference proteome</keyword>
<reference evidence="12" key="2">
    <citation type="submission" date="2025-08" db="UniProtKB">
        <authorList>
            <consortium name="RefSeq"/>
        </authorList>
    </citation>
    <scope>IDENTIFICATION</scope>
    <source>
        <tissue evidence="12">Leaf</tissue>
    </source>
</reference>
<feature type="region of interest" description="Disordered" evidence="9">
    <location>
        <begin position="317"/>
        <end position="341"/>
    </location>
</feature>
<evidence type="ECO:0000256" key="9">
    <source>
        <dbReference type="SAM" id="MobiDB-lite"/>
    </source>
</evidence>
<dbReference type="PaxDb" id="4097-A0A1S4AI16"/>
<sequence>MMMMMQDVWTQLGPTIAAIMFTWTMYQNYFPHQLRGHIRRYTDKIISYFYPYMHIIFHEYDTDGWFERSKAYVAIERYLSKNSCTQAKRLKANVVKDGQSVVLTMDDHEEITDEYKGEKVWWISSQKLANKQTISLWKEDDKRYFKLKFHRKNRELITNSYLKYVLDEGKAIAVRERQRKLYTNNKGESGGYRYRGWRIWSQVVFEHPSTFDTLAMDPNKKQEIMDDLQTFRKSKDYYAKIGKAWKRGYLLYGPPGTGKSSMIAAMANFLEYDIYDLELTAVKDNTELRRLLIDTTSKSIIVIEDIDCSLDLTGQREEKKKKKDEKDKEKDEKDAIAEKMKKGEAKEKSEVTLSGLLNFIDGLWSAIGGERLIVFTTNYVEKLDPALIRRGRMDKHIVLSYCCFESFKVLAYNYLDVESHDYFPEIRRLLGETNMTPADIAENLMPKSSKENADTCLKRLIEALENAKEEAKLKAKEEEEERAKAEKEKEVKEKEEKKKKLAAVDGVNKNEKSESNGTKENGSAKENGDVSKD</sequence>
<evidence type="ECO:0000313" key="12">
    <source>
        <dbReference type="RefSeq" id="XP_016476345.1"/>
    </source>
</evidence>
<evidence type="ECO:0000256" key="3">
    <source>
        <dbReference type="ARBA" id="ARBA00022741"/>
    </source>
</evidence>
<dbReference type="InterPro" id="IPR025753">
    <property type="entry name" value="AAA_N_dom"/>
</dbReference>
<dbReference type="OrthoDB" id="1287146at2759"/>
<dbReference type="Gene3D" id="6.10.280.40">
    <property type="match status" value="1"/>
</dbReference>
<feature type="compositionally biased region" description="Basic and acidic residues" evidence="9">
    <location>
        <begin position="471"/>
        <end position="498"/>
    </location>
</feature>
<dbReference type="CDD" id="cd19510">
    <property type="entry name" value="RecA-like_BCS1"/>
    <property type="match status" value="1"/>
</dbReference>
<keyword evidence="6" id="KW-0460">Magnesium</keyword>
<dbReference type="STRING" id="4097.A0A1S4AI16"/>
<dbReference type="Proteomes" id="UP000790787">
    <property type="component" value="Chromosome 20"/>
</dbReference>
<name>A0A1S4AI16_TOBAC</name>
<proteinExistence type="inferred from homology"/>
<dbReference type="Pfam" id="PF14363">
    <property type="entry name" value="AAA_assoc"/>
    <property type="match status" value="1"/>
</dbReference>
<dbReference type="SUPFAM" id="SSF52540">
    <property type="entry name" value="P-loop containing nucleoside triphosphate hydrolases"/>
    <property type="match status" value="1"/>
</dbReference>
<dbReference type="PANTHER" id="PTHR23070">
    <property type="entry name" value="BCS1 AAA-TYPE ATPASE"/>
    <property type="match status" value="1"/>
</dbReference>